<dbReference type="AlphaFoldDB" id="A0A2T6BCW9"/>
<dbReference type="InterPro" id="IPR036702">
    <property type="entry name" value="ComB-like_sf"/>
</dbReference>
<comment type="cofactor">
    <cofactor evidence="1">
        <name>Mg(2+)</name>
        <dbReference type="ChEBI" id="CHEBI:18420"/>
    </cofactor>
</comment>
<dbReference type="EC" id="3.1.3.71" evidence="3"/>
<evidence type="ECO:0000256" key="4">
    <source>
        <dbReference type="ARBA" id="ARBA00021948"/>
    </source>
</evidence>
<dbReference type="SUPFAM" id="SSF142823">
    <property type="entry name" value="ComB-like"/>
    <property type="match status" value="1"/>
</dbReference>
<dbReference type="Proteomes" id="UP000244240">
    <property type="component" value="Unassembled WGS sequence"/>
</dbReference>
<reference evidence="8 9" key="1">
    <citation type="submission" date="2018-04" db="EMBL/GenBank/DDBJ databases">
        <title>Genomic Encyclopedia of Archaeal and Bacterial Type Strains, Phase II (KMG-II): from individual species to whole genera.</title>
        <authorList>
            <person name="Goeker M."/>
        </authorList>
    </citation>
    <scope>NUCLEOTIDE SEQUENCE [LARGE SCALE GENOMIC DNA]</scope>
    <source>
        <strain evidence="8 9">DSM 45787</strain>
    </source>
</reference>
<comment type="caution">
    <text evidence="8">The sequence shown here is derived from an EMBL/GenBank/DDBJ whole genome shotgun (WGS) entry which is preliminary data.</text>
</comment>
<name>A0A2T6BCW9_9BACL</name>
<keyword evidence="9" id="KW-1185">Reference proteome</keyword>
<dbReference type="GO" id="GO:0050532">
    <property type="term" value="F:2-phosphosulfolactate phosphatase activity"/>
    <property type="evidence" value="ECO:0007669"/>
    <property type="project" value="UniProtKB-EC"/>
</dbReference>
<organism evidence="8 9">
    <name type="scientific">Melghirimyces profundicolus</name>
    <dbReference type="NCBI Taxonomy" id="1242148"/>
    <lineage>
        <taxon>Bacteria</taxon>
        <taxon>Bacillati</taxon>
        <taxon>Bacillota</taxon>
        <taxon>Bacilli</taxon>
        <taxon>Bacillales</taxon>
        <taxon>Thermoactinomycetaceae</taxon>
        <taxon>Melghirimyces</taxon>
    </lineage>
</organism>
<dbReference type="PANTHER" id="PTHR37311:SF1">
    <property type="entry name" value="2-PHOSPHOSULFOLACTATE PHOSPHATASE-RELATED"/>
    <property type="match status" value="1"/>
</dbReference>
<dbReference type="RefSeq" id="WP_108025523.1">
    <property type="nucleotide sequence ID" value="NZ_QBKR01000025.1"/>
</dbReference>
<evidence type="ECO:0000256" key="7">
    <source>
        <dbReference type="ARBA" id="ARBA00033711"/>
    </source>
</evidence>
<accession>A0A2T6BCW9</accession>
<comment type="catalytic activity">
    <reaction evidence="7">
        <text>(2R)-O-phospho-3-sulfolactate + H2O = (2R)-3-sulfolactate + phosphate</text>
        <dbReference type="Rhea" id="RHEA:23416"/>
        <dbReference type="ChEBI" id="CHEBI:15377"/>
        <dbReference type="ChEBI" id="CHEBI:15597"/>
        <dbReference type="ChEBI" id="CHEBI:43474"/>
        <dbReference type="ChEBI" id="CHEBI:58738"/>
        <dbReference type="EC" id="3.1.3.71"/>
    </reaction>
</comment>
<keyword evidence="5" id="KW-0378">Hydrolase</keyword>
<evidence type="ECO:0000256" key="1">
    <source>
        <dbReference type="ARBA" id="ARBA00001946"/>
    </source>
</evidence>
<dbReference type="PANTHER" id="PTHR37311">
    <property type="entry name" value="2-PHOSPHOSULFOLACTATE PHOSPHATASE-RELATED"/>
    <property type="match status" value="1"/>
</dbReference>
<dbReference type="GO" id="GO:0050545">
    <property type="term" value="F:sulfopyruvate decarboxylase activity"/>
    <property type="evidence" value="ECO:0007669"/>
    <property type="project" value="TreeGrafter"/>
</dbReference>
<proteinExistence type="inferred from homology"/>
<gene>
    <name evidence="8" type="ORF">C8P63_12529</name>
</gene>
<evidence type="ECO:0000313" key="8">
    <source>
        <dbReference type="EMBL" id="PTX53911.1"/>
    </source>
</evidence>
<evidence type="ECO:0000256" key="3">
    <source>
        <dbReference type="ARBA" id="ARBA00012953"/>
    </source>
</evidence>
<sequence length="234" mass="25796">MIASAFAHVDDLHSGHLTNRTTVVIDAFRSSTCIVTAVTNGARFILPAETVPLARELAGKEFLLGGERFGKKPDGFDLGNSPRDYRRENVKDRKLIMTTTNGTRALLKAEKAPDILVGCFLNATACAKTVRDLHRDVVFLCAGTRGNYSLEDGVAAGCILDALLELDSSVECTDLAQMLVLSYRACREHLFEVLSSSQSGKRLMARGHRKDIEDCLRVDRSSIVPRWRRGRVCL</sequence>
<dbReference type="EMBL" id="QBKR01000025">
    <property type="protein sequence ID" value="PTX53911.1"/>
    <property type="molecule type" value="Genomic_DNA"/>
</dbReference>
<evidence type="ECO:0000256" key="5">
    <source>
        <dbReference type="ARBA" id="ARBA00022801"/>
    </source>
</evidence>
<dbReference type="GO" id="GO:0000287">
    <property type="term" value="F:magnesium ion binding"/>
    <property type="evidence" value="ECO:0007669"/>
    <property type="project" value="InterPro"/>
</dbReference>
<evidence type="ECO:0000256" key="6">
    <source>
        <dbReference type="ARBA" id="ARBA00022842"/>
    </source>
</evidence>
<dbReference type="Pfam" id="PF04029">
    <property type="entry name" value="2-ph_phosp"/>
    <property type="match status" value="1"/>
</dbReference>
<protein>
    <recommendedName>
        <fullName evidence="4">Probable 2-phosphosulfolactate phosphatase</fullName>
        <ecNumber evidence="3">3.1.3.71</ecNumber>
    </recommendedName>
</protein>
<evidence type="ECO:0000313" key="9">
    <source>
        <dbReference type="Proteomes" id="UP000244240"/>
    </source>
</evidence>
<dbReference type="Gene3D" id="3.90.1560.10">
    <property type="entry name" value="ComB-like"/>
    <property type="match status" value="1"/>
</dbReference>
<dbReference type="OrthoDB" id="4913at2"/>
<keyword evidence="6" id="KW-0460">Magnesium</keyword>
<evidence type="ECO:0000256" key="2">
    <source>
        <dbReference type="ARBA" id="ARBA00009997"/>
    </source>
</evidence>
<dbReference type="InterPro" id="IPR005238">
    <property type="entry name" value="ComB-like"/>
</dbReference>
<comment type="similarity">
    <text evidence="2">Belongs to the ComB family.</text>
</comment>